<dbReference type="PANTHER" id="PTHR10229">
    <property type="entry name" value="GTP-BINDING PROTEIN HFLX"/>
    <property type="match status" value="1"/>
</dbReference>
<dbReference type="InterPro" id="IPR006073">
    <property type="entry name" value="GTP-bd"/>
</dbReference>
<dbReference type="InterPro" id="IPR030394">
    <property type="entry name" value="G_HFLX_dom"/>
</dbReference>
<dbReference type="NCBIfam" id="TIGR03156">
    <property type="entry name" value="GTP_HflX"/>
    <property type="match status" value="1"/>
</dbReference>
<dbReference type="PANTHER" id="PTHR10229:SF4">
    <property type="entry name" value="GTPASE HFLX"/>
    <property type="match status" value="1"/>
</dbReference>
<accession>A0ABN0RE16</accession>
<protein>
    <recommendedName>
        <fullName evidence="1">Hflx-type G domain-containing protein</fullName>
    </recommendedName>
</protein>
<comment type="caution">
    <text evidence="2">The sequence shown here is derived from an EMBL/GenBank/DDBJ whole genome shotgun (WGS) entry which is preliminary data.</text>
</comment>
<dbReference type="Pfam" id="PF01926">
    <property type="entry name" value="MMR_HSR1"/>
    <property type="match status" value="1"/>
</dbReference>
<dbReference type="Proteomes" id="UP000019249">
    <property type="component" value="Unassembled WGS sequence"/>
</dbReference>
<keyword evidence="3" id="KW-1185">Reference proteome</keyword>
<gene>
    <name evidence="2" type="ORF">MFLO_10858</name>
</gene>
<dbReference type="SUPFAM" id="SSF52540">
    <property type="entry name" value="P-loop containing nucleoside triphosphate hydrolases"/>
    <property type="match status" value="1"/>
</dbReference>
<dbReference type="InterPro" id="IPR027417">
    <property type="entry name" value="P-loop_NTPase"/>
</dbReference>
<evidence type="ECO:0000259" key="1">
    <source>
        <dbReference type="PROSITE" id="PS51705"/>
    </source>
</evidence>
<proteinExistence type="predicted"/>
<dbReference type="CDD" id="cd01878">
    <property type="entry name" value="HflX"/>
    <property type="match status" value="1"/>
</dbReference>
<dbReference type="PROSITE" id="PS51705">
    <property type="entry name" value="G_HFLX"/>
    <property type="match status" value="1"/>
</dbReference>
<evidence type="ECO:0000313" key="2">
    <source>
        <dbReference type="EMBL" id="EUJ30317.1"/>
    </source>
</evidence>
<sequence length="276" mass="31477">MDRVKKKLETDRRIIKDKIRKLTKELDTIVAERETRRRRRKKNQIPVVSLVGYTNAGKSTTMNGLVANFSKSSHKQVFEKDMLFATLETSVREIVLPDHKQFLLTDTVGFVSKLPTHLVKAFRSTLEEAQDADLLIHVVDYSDPNYKTMIEMTEKTLKEVGVEDVPMLFAYNKADLIEGAGYPEFAGDTLIYSARDELSLMKLADVIKAKIFTGYRKETLLIPFADGHAIAYLNDHAHVLSLEYLEEGTKIEVELSPADASRFKQFRMEVSEEEQG</sequence>
<dbReference type="EMBL" id="AODF01000024">
    <property type="protein sequence ID" value="EUJ30317.1"/>
    <property type="molecule type" value="Genomic_DNA"/>
</dbReference>
<dbReference type="PRINTS" id="PR00326">
    <property type="entry name" value="GTP1OBG"/>
</dbReference>
<feature type="domain" description="Hflx-type G" evidence="1">
    <location>
        <begin position="46"/>
        <end position="184"/>
    </location>
</feature>
<dbReference type="Gene3D" id="3.40.50.300">
    <property type="entry name" value="P-loop containing nucleotide triphosphate hydrolases"/>
    <property type="match status" value="1"/>
</dbReference>
<evidence type="ECO:0000313" key="3">
    <source>
        <dbReference type="Proteomes" id="UP000019249"/>
    </source>
</evidence>
<dbReference type="InterPro" id="IPR016496">
    <property type="entry name" value="GTPase_HflX"/>
</dbReference>
<name>A0ABN0RE16_9LIST</name>
<organism evidence="2 3">
    <name type="scientific">Listeria floridensis FSL S10-1187</name>
    <dbReference type="NCBI Taxonomy" id="1265817"/>
    <lineage>
        <taxon>Bacteria</taxon>
        <taxon>Bacillati</taxon>
        <taxon>Bacillota</taxon>
        <taxon>Bacilli</taxon>
        <taxon>Bacillales</taxon>
        <taxon>Listeriaceae</taxon>
        <taxon>Listeria</taxon>
    </lineage>
</organism>
<reference evidence="2 3" key="1">
    <citation type="journal article" date="2014" name="Int. J. Syst. Evol. Microbiol.">
        <title>Listeria floridensis sp. nov., Listeria aquatica sp. nov., Listeria cornellensis sp. nov., Listeria riparia sp. nov. and Listeria grandensis sp. nov., from agricultural and natural environments.</title>
        <authorList>
            <person name="den Bakker H.C."/>
            <person name="Warchocki S."/>
            <person name="Wright E.M."/>
            <person name="Allred A.F."/>
            <person name="Ahlstrom C."/>
            <person name="Manuel C.S."/>
            <person name="Stasiewicz M.J."/>
            <person name="Burrell A."/>
            <person name="Roof S."/>
            <person name="Strawn L."/>
            <person name="Fortes E.D."/>
            <person name="Nightingale K.K."/>
            <person name="Kephart D."/>
            <person name="Wiedmann M."/>
        </authorList>
    </citation>
    <scope>NUCLEOTIDE SEQUENCE [LARGE SCALE GENOMIC DNA]</scope>
    <source>
        <strain evidence="2 3">FSL S10-1187</strain>
    </source>
</reference>